<dbReference type="RefSeq" id="WP_344103174.1">
    <property type="nucleotide sequence ID" value="NZ_BAAANL010000004.1"/>
</dbReference>
<dbReference type="EMBL" id="BAAANL010000004">
    <property type="protein sequence ID" value="GAA1865590.1"/>
    <property type="molecule type" value="Genomic_DNA"/>
</dbReference>
<proteinExistence type="predicted"/>
<accession>A0ABP4ZRA7</accession>
<evidence type="ECO:0000256" key="1">
    <source>
        <dbReference type="SAM" id="MobiDB-lite"/>
    </source>
</evidence>
<keyword evidence="4" id="KW-1185">Reference proteome</keyword>
<feature type="compositionally biased region" description="Low complexity" evidence="1">
    <location>
        <begin position="197"/>
        <end position="228"/>
    </location>
</feature>
<evidence type="ECO:0000313" key="3">
    <source>
        <dbReference type="EMBL" id="GAA1865590.1"/>
    </source>
</evidence>
<dbReference type="InterPro" id="IPR003870">
    <property type="entry name" value="DUF222"/>
</dbReference>
<protein>
    <recommendedName>
        <fullName evidence="2">DUF222 domain-containing protein</fullName>
    </recommendedName>
</protein>
<name>A0ABP4ZRA7_9MICO</name>
<feature type="region of interest" description="Disordered" evidence="1">
    <location>
        <begin position="180"/>
        <end position="228"/>
    </location>
</feature>
<sequence length="228" mass="23464">MIVTTSGSVVVTEGSAVKAVASGRRGFESLAEAIDAVAAVDALLASLAASRAVLMSEVGAWAAGHVEEIAEEWLPGPDGAEPPADEIAAGIVAGRLADVLRVSPEGAASLVEESRVLVHQHPRTLAALRSGKITYGHAQTILGYTCGLHRGGRTALETRLLRYARTATVAELSGIARIERERRLRTPRPGGHRRAAEGAPGAEAKAGAGAGTQRRQSSSQAGGSPAWT</sequence>
<dbReference type="Pfam" id="PF02720">
    <property type="entry name" value="DUF222"/>
    <property type="match status" value="1"/>
</dbReference>
<feature type="domain" description="DUF222" evidence="2">
    <location>
        <begin position="69"/>
        <end position="171"/>
    </location>
</feature>
<organism evidence="3 4">
    <name type="scientific">Myceligenerans crystallogenes</name>
    <dbReference type="NCBI Taxonomy" id="316335"/>
    <lineage>
        <taxon>Bacteria</taxon>
        <taxon>Bacillati</taxon>
        <taxon>Actinomycetota</taxon>
        <taxon>Actinomycetes</taxon>
        <taxon>Micrococcales</taxon>
        <taxon>Promicromonosporaceae</taxon>
        <taxon>Myceligenerans</taxon>
    </lineage>
</organism>
<evidence type="ECO:0000313" key="4">
    <source>
        <dbReference type="Proteomes" id="UP001501094"/>
    </source>
</evidence>
<dbReference type="Proteomes" id="UP001501094">
    <property type="component" value="Unassembled WGS sequence"/>
</dbReference>
<evidence type="ECO:0000259" key="2">
    <source>
        <dbReference type="Pfam" id="PF02720"/>
    </source>
</evidence>
<gene>
    <name evidence="3" type="ORF">GCM10009751_24660</name>
</gene>
<comment type="caution">
    <text evidence="3">The sequence shown here is derived from an EMBL/GenBank/DDBJ whole genome shotgun (WGS) entry which is preliminary data.</text>
</comment>
<reference evidence="4" key="1">
    <citation type="journal article" date="2019" name="Int. J. Syst. Evol. Microbiol.">
        <title>The Global Catalogue of Microorganisms (GCM) 10K type strain sequencing project: providing services to taxonomists for standard genome sequencing and annotation.</title>
        <authorList>
            <consortium name="The Broad Institute Genomics Platform"/>
            <consortium name="The Broad Institute Genome Sequencing Center for Infectious Disease"/>
            <person name="Wu L."/>
            <person name="Ma J."/>
        </authorList>
    </citation>
    <scope>NUCLEOTIDE SEQUENCE [LARGE SCALE GENOMIC DNA]</scope>
    <source>
        <strain evidence="4">JCM 14326</strain>
    </source>
</reference>